<reference evidence="1" key="1">
    <citation type="submission" date="2021-04" db="EMBL/GenBank/DDBJ databases">
        <authorList>
            <person name="Tunstrom K."/>
        </authorList>
    </citation>
    <scope>NUCLEOTIDE SEQUENCE</scope>
</reference>
<comment type="caution">
    <text evidence="1">The sequence shown here is derived from an EMBL/GenBank/DDBJ whole genome shotgun (WGS) entry which is preliminary data.</text>
</comment>
<organism evidence="1 2">
    <name type="scientific">Parnassius apollo</name>
    <name type="common">Apollo butterfly</name>
    <name type="synonym">Papilio apollo</name>
    <dbReference type="NCBI Taxonomy" id="110799"/>
    <lineage>
        <taxon>Eukaryota</taxon>
        <taxon>Metazoa</taxon>
        <taxon>Ecdysozoa</taxon>
        <taxon>Arthropoda</taxon>
        <taxon>Hexapoda</taxon>
        <taxon>Insecta</taxon>
        <taxon>Pterygota</taxon>
        <taxon>Neoptera</taxon>
        <taxon>Endopterygota</taxon>
        <taxon>Lepidoptera</taxon>
        <taxon>Glossata</taxon>
        <taxon>Ditrysia</taxon>
        <taxon>Papilionoidea</taxon>
        <taxon>Papilionidae</taxon>
        <taxon>Parnassiinae</taxon>
        <taxon>Parnassini</taxon>
        <taxon>Parnassius</taxon>
        <taxon>Parnassius</taxon>
    </lineage>
</organism>
<proteinExistence type="predicted"/>
<protein>
    <submittedName>
        <fullName evidence="1">(apollo) hypothetical protein</fullName>
    </submittedName>
</protein>
<gene>
    <name evidence="1" type="ORF">PAPOLLO_LOCUS10732</name>
</gene>
<dbReference type="AlphaFoldDB" id="A0A8S3WVR3"/>
<keyword evidence="2" id="KW-1185">Reference proteome</keyword>
<sequence>MCEGGGVGGCAASDGSGVEGGVGGRADAFSAAARSVRALGARHHELLAWPRAHWPRLALPALFAEVFDIPKVDDDVDTAPQSPGE</sequence>
<dbReference type="OrthoDB" id="5771769at2759"/>
<evidence type="ECO:0000313" key="1">
    <source>
        <dbReference type="EMBL" id="CAG4983914.1"/>
    </source>
</evidence>
<dbReference type="Proteomes" id="UP000691718">
    <property type="component" value="Unassembled WGS sequence"/>
</dbReference>
<name>A0A8S3WVR3_PARAO</name>
<dbReference type="EMBL" id="CAJQZP010000774">
    <property type="protein sequence ID" value="CAG4983914.1"/>
    <property type="molecule type" value="Genomic_DNA"/>
</dbReference>
<evidence type="ECO:0000313" key="2">
    <source>
        <dbReference type="Proteomes" id="UP000691718"/>
    </source>
</evidence>
<accession>A0A8S3WVR3</accession>